<feature type="compositionally biased region" description="Basic and acidic residues" evidence="1">
    <location>
        <begin position="268"/>
        <end position="277"/>
    </location>
</feature>
<feature type="domain" description="DUF1023" evidence="2">
    <location>
        <begin position="153"/>
        <end position="235"/>
    </location>
</feature>
<evidence type="ECO:0000313" key="3">
    <source>
        <dbReference type="EMBL" id="GGV90038.1"/>
    </source>
</evidence>
<feature type="region of interest" description="Disordered" evidence="1">
    <location>
        <begin position="268"/>
        <end position="289"/>
    </location>
</feature>
<organism evidence="3 4">
    <name type="scientific">Streptomyces gelaticus</name>
    <dbReference type="NCBI Taxonomy" id="285446"/>
    <lineage>
        <taxon>Bacteria</taxon>
        <taxon>Bacillati</taxon>
        <taxon>Actinomycetota</taxon>
        <taxon>Actinomycetes</taxon>
        <taxon>Kitasatosporales</taxon>
        <taxon>Streptomycetaceae</taxon>
        <taxon>Streptomyces</taxon>
    </lineage>
</organism>
<gene>
    <name evidence="3" type="ORF">GCM10015535_45140</name>
</gene>
<dbReference type="InterPro" id="IPR010427">
    <property type="entry name" value="DUF1023"/>
</dbReference>
<keyword evidence="4" id="KW-1185">Reference proteome</keyword>
<sequence length="289" mass="31516">MTAAEIDWRYARILRQLKAEEGLKVPNSTWQDAAGDAAAVRDAARGYLKDAIPRDTSPAERKAWWSPLTDEQREEYLAVYPDRIGNLDGIPALVRDAANRDNIQVLMGKLEGLDDTKSQTRSAALREIDRQLRGAPEPGAPPMYLLGISDEGLGRAIVSFGSPDSSRNVSAYVPGLGTSLDKSFVHNDIERARSTAIGARGMAPSSASIVWLGYDPPQLPAEKVQENLAVTGVDRDRAMPAIYARTSEGFQMSLSVGCKAISRQRDHPLFHHGEGRPPADPGQRPAVHR</sequence>
<reference evidence="4" key="1">
    <citation type="journal article" date="2019" name="Int. J. Syst. Evol. Microbiol.">
        <title>The Global Catalogue of Microorganisms (GCM) 10K type strain sequencing project: providing services to taxonomists for standard genome sequencing and annotation.</title>
        <authorList>
            <consortium name="The Broad Institute Genomics Platform"/>
            <consortium name="The Broad Institute Genome Sequencing Center for Infectious Disease"/>
            <person name="Wu L."/>
            <person name="Ma J."/>
        </authorList>
    </citation>
    <scope>NUCLEOTIDE SEQUENCE [LARGE SCALE GENOMIC DNA]</scope>
    <source>
        <strain evidence="4">JCM 4376</strain>
    </source>
</reference>
<name>A0ABQ2W4F4_9ACTN</name>
<dbReference type="Proteomes" id="UP000660675">
    <property type="component" value="Unassembled WGS sequence"/>
</dbReference>
<comment type="caution">
    <text evidence="3">The sequence shown here is derived from an EMBL/GenBank/DDBJ whole genome shotgun (WGS) entry which is preliminary data.</text>
</comment>
<accession>A0ABQ2W4F4</accession>
<protein>
    <recommendedName>
        <fullName evidence="2">DUF1023 domain-containing protein</fullName>
    </recommendedName>
</protein>
<evidence type="ECO:0000256" key="1">
    <source>
        <dbReference type="SAM" id="MobiDB-lite"/>
    </source>
</evidence>
<evidence type="ECO:0000259" key="2">
    <source>
        <dbReference type="Pfam" id="PF06259"/>
    </source>
</evidence>
<dbReference type="EMBL" id="BMTF01000016">
    <property type="protein sequence ID" value="GGV90038.1"/>
    <property type="molecule type" value="Genomic_DNA"/>
</dbReference>
<proteinExistence type="predicted"/>
<evidence type="ECO:0000313" key="4">
    <source>
        <dbReference type="Proteomes" id="UP000660675"/>
    </source>
</evidence>
<dbReference type="Pfam" id="PF06259">
    <property type="entry name" value="Abhydrolase_8"/>
    <property type="match status" value="1"/>
</dbReference>